<accession>A0A8H7SV33</accession>
<reference evidence="1" key="1">
    <citation type="submission" date="2021-01" db="EMBL/GenBank/DDBJ databases">
        <title>Metabolic potential, ecology and presence of endohyphal bacteria is reflected in genomic diversity of Mucoromycotina.</title>
        <authorList>
            <person name="Muszewska A."/>
            <person name="Okrasinska A."/>
            <person name="Steczkiewicz K."/>
            <person name="Drgas O."/>
            <person name="Orlowska M."/>
            <person name="Perlinska-Lenart U."/>
            <person name="Aleksandrzak-Piekarczyk T."/>
            <person name="Szatraj K."/>
            <person name="Zielenkiewicz U."/>
            <person name="Pilsyk S."/>
            <person name="Malc E."/>
            <person name="Mieczkowski P."/>
            <person name="Kruszewska J.S."/>
            <person name="Biernat P."/>
            <person name="Pawlowska J."/>
        </authorList>
    </citation>
    <scope>NUCLEOTIDE SEQUENCE</scope>
    <source>
        <strain evidence="1">WA0000018081</strain>
    </source>
</reference>
<sequence length="87" mass="9846">MSGCTGSKNEAHQSYSQDIQCMLKNVQINSNSYKILKICETIVKVRHNISVISKELEIMKKITTITALRSYNQESLSISNHSLQQDT</sequence>
<evidence type="ECO:0000313" key="2">
    <source>
        <dbReference type="Proteomes" id="UP000613177"/>
    </source>
</evidence>
<proteinExistence type="predicted"/>
<evidence type="ECO:0000313" key="1">
    <source>
        <dbReference type="EMBL" id="KAG2234990.1"/>
    </source>
</evidence>
<organism evidence="1 2">
    <name type="scientific">Thamnidium elegans</name>
    <dbReference type="NCBI Taxonomy" id="101142"/>
    <lineage>
        <taxon>Eukaryota</taxon>
        <taxon>Fungi</taxon>
        <taxon>Fungi incertae sedis</taxon>
        <taxon>Mucoromycota</taxon>
        <taxon>Mucoromycotina</taxon>
        <taxon>Mucoromycetes</taxon>
        <taxon>Mucorales</taxon>
        <taxon>Mucorineae</taxon>
        <taxon>Mucoraceae</taxon>
        <taxon>Thamnidium</taxon>
    </lineage>
</organism>
<comment type="caution">
    <text evidence="1">The sequence shown here is derived from an EMBL/GenBank/DDBJ whole genome shotgun (WGS) entry which is preliminary data.</text>
</comment>
<keyword evidence="2" id="KW-1185">Reference proteome</keyword>
<dbReference type="Proteomes" id="UP000613177">
    <property type="component" value="Unassembled WGS sequence"/>
</dbReference>
<name>A0A8H7SV33_9FUNG</name>
<dbReference type="EMBL" id="JAEPRE010000041">
    <property type="protein sequence ID" value="KAG2234990.1"/>
    <property type="molecule type" value="Genomic_DNA"/>
</dbReference>
<gene>
    <name evidence="1" type="ORF">INT48_000232</name>
</gene>
<dbReference type="AlphaFoldDB" id="A0A8H7SV33"/>
<protein>
    <submittedName>
        <fullName evidence="1">Uncharacterized protein</fullName>
    </submittedName>
</protein>